<dbReference type="EMBL" id="CAAALY010077890">
    <property type="protein sequence ID" value="VEL26067.1"/>
    <property type="molecule type" value="Genomic_DNA"/>
</dbReference>
<dbReference type="Proteomes" id="UP000784294">
    <property type="component" value="Unassembled WGS sequence"/>
</dbReference>
<comment type="caution">
    <text evidence="2">The sequence shown here is derived from an EMBL/GenBank/DDBJ whole genome shotgun (WGS) entry which is preliminary data.</text>
</comment>
<evidence type="ECO:0000256" key="1">
    <source>
        <dbReference type="SAM" id="MobiDB-lite"/>
    </source>
</evidence>
<name>A0A3S5AKG8_9PLAT</name>
<proteinExistence type="predicted"/>
<evidence type="ECO:0000313" key="2">
    <source>
        <dbReference type="EMBL" id="VEL26067.1"/>
    </source>
</evidence>
<accession>A0A3S5AKG8</accession>
<feature type="region of interest" description="Disordered" evidence="1">
    <location>
        <begin position="1"/>
        <end position="23"/>
    </location>
</feature>
<dbReference type="AlphaFoldDB" id="A0A3S5AKG8"/>
<reference evidence="2" key="1">
    <citation type="submission" date="2018-11" db="EMBL/GenBank/DDBJ databases">
        <authorList>
            <consortium name="Pathogen Informatics"/>
        </authorList>
    </citation>
    <scope>NUCLEOTIDE SEQUENCE</scope>
</reference>
<organism evidence="2 3">
    <name type="scientific">Protopolystoma xenopodis</name>
    <dbReference type="NCBI Taxonomy" id="117903"/>
    <lineage>
        <taxon>Eukaryota</taxon>
        <taxon>Metazoa</taxon>
        <taxon>Spiralia</taxon>
        <taxon>Lophotrochozoa</taxon>
        <taxon>Platyhelminthes</taxon>
        <taxon>Monogenea</taxon>
        <taxon>Polyopisthocotylea</taxon>
        <taxon>Polystomatidea</taxon>
        <taxon>Polystomatidae</taxon>
        <taxon>Protopolystoma</taxon>
    </lineage>
</organism>
<sequence>MTPASTGFGGKWTATTNSSPPRPASMASALMAAQIAGLGHQLSPVSVYSPGCIIRCFAWTCERSPFRAKQQMYRLKPEQMQHNRAAPNRECVVNWCHVDYFCVSRSL</sequence>
<gene>
    <name evidence="2" type="ORF">PXEA_LOCUS19507</name>
</gene>
<keyword evidence="3" id="KW-1185">Reference proteome</keyword>
<evidence type="ECO:0000313" key="3">
    <source>
        <dbReference type="Proteomes" id="UP000784294"/>
    </source>
</evidence>
<protein>
    <submittedName>
        <fullName evidence="2">Uncharacterized protein</fullName>
    </submittedName>
</protein>